<dbReference type="AlphaFoldDB" id="A0A9P6MN40"/>
<keyword evidence="4 8" id="KW-0805">Transcription regulation</keyword>
<organism evidence="10 11">
    <name type="scientific">Entomortierella chlamydospora</name>
    <dbReference type="NCBI Taxonomy" id="101097"/>
    <lineage>
        <taxon>Eukaryota</taxon>
        <taxon>Fungi</taxon>
        <taxon>Fungi incertae sedis</taxon>
        <taxon>Mucoromycota</taxon>
        <taxon>Mortierellomycotina</taxon>
        <taxon>Mortierellomycetes</taxon>
        <taxon>Mortierellales</taxon>
        <taxon>Mortierellaceae</taxon>
        <taxon>Entomortierella</taxon>
    </lineage>
</organism>
<evidence type="ECO:0000256" key="2">
    <source>
        <dbReference type="ARBA" id="ARBA00007526"/>
    </source>
</evidence>
<dbReference type="GO" id="GO:0006357">
    <property type="term" value="P:regulation of transcription by RNA polymerase II"/>
    <property type="evidence" value="ECO:0007669"/>
    <property type="project" value="InterPro"/>
</dbReference>
<comment type="subcellular location">
    <subcellularLocation>
        <location evidence="1 8">Nucleus</location>
    </subcellularLocation>
</comment>
<dbReference type="Proteomes" id="UP000703661">
    <property type="component" value="Unassembled WGS sequence"/>
</dbReference>
<evidence type="ECO:0000256" key="8">
    <source>
        <dbReference type="RuleBase" id="RU364143"/>
    </source>
</evidence>
<protein>
    <recommendedName>
        <fullName evidence="3 8">Mediator of RNA polymerase II transcription subunit 6</fullName>
    </recommendedName>
    <alternativeName>
        <fullName evidence="7 8">Mediator complex subunit 6</fullName>
    </alternativeName>
</protein>
<evidence type="ECO:0000256" key="6">
    <source>
        <dbReference type="ARBA" id="ARBA00023242"/>
    </source>
</evidence>
<feature type="region of interest" description="Disordered" evidence="9">
    <location>
        <begin position="165"/>
        <end position="185"/>
    </location>
</feature>
<feature type="region of interest" description="Disordered" evidence="9">
    <location>
        <begin position="218"/>
        <end position="327"/>
    </location>
</feature>
<evidence type="ECO:0000256" key="9">
    <source>
        <dbReference type="SAM" id="MobiDB-lite"/>
    </source>
</evidence>
<evidence type="ECO:0000256" key="4">
    <source>
        <dbReference type="ARBA" id="ARBA00023015"/>
    </source>
</evidence>
<accession>A0A9P6MN40</accession>
<proteinExistence type="inferred from homology"/>
<feature type="compositionally biased region" description="Polar residues" evidence="9">
    <location>
        <begin position="283"/>
        <end position="296"/>
    </location>
</feature>
<comment type="function">
    <text evidence="8">Component of the Mediator complex, a coactivator involved in the regulated transcription of nearly all RNA polymerase II-dependent genes. Mediator functions as a bridge to convey information from gene-specific regulatory proteins to the basal RNA polymerase II transcription machinery. Mediator is recruited to promoters by direct interactions with regulatory proteins and serves as a scaffold for the assembly of a functional preinitiation complex with RNA polymerase II and the general transcription factors.</text>
</comment>
<dbReference type="GO" id="GO:0003712">
    <property type="term" value="F:transcription coregulator activity"/>
    <property type="evidence" value="ECO:0007669"/>
    <property type="project" value="InterPro"/>
</dbReference>
<keyword evidence="6 8" id="KW-0539">Nucleus</keyword>
<keyword evidence="5 8" id="KW-0804">Transcription</keyword>
<comment type="similarity">
    <text evidence="2 8">Belongs to the Mediator complex subunit 6 family.</text>
</comment>
<comment type="caution">
    <text evidence="10">The sequence shown here is derived from an EMBL/GenBank/DDBJ whole genome shotgun (WGS) entry which is preliminary data.</text>
</comment>
<sequence length="327" mass="34898">MATGTSGAANSANNADQNLLNMEWRFHEWIMGVGGLNPDNVLDYFALSPFWDPECNNAVLRMQTQFNNLGEMKQRLSEMTGVEFALVHEKYPTLFIIQKQRRRSPSEVKPMAIYYVLQGSIYQCPDLQTLLSNRILGSLHHVESAFNEARVTTVFHPSTGYHWKTTQAEGPSTAPGASTPAIPTTQAVSGTNSAVAVSQDFRAAVDIAIFTVDNREKTKQQITGNTGPGAANATPGTDPKIKQEGGANASAANASTSSRNAPKAANKRRKKSEEASAAAASMGINTNVGAGNTQGRPPSAGVQSAGPATPGSAQPKRRKKTKTLDPK</sequence>
<evidence type="ECO:0000256" key="5">
    <source>
        <dbReference type="ARBA" id="ARBA00023163"/>
    </source>
</evidence>
<reference evidence="10" key="1">
    <citation type="journal article" date="2020" name="Fungal Divers.">
        <title>Resolving the Mortierellaceae phylogeny through synthesis of multi-gene phylogenetics and phylogenomics.</title>
        <authorList>
            <person name="Vandepol N."/>
            <person name="Liber J."/>
            <person name="Desiro A."/>
            <person name="Na H."/>
            <person name="Kennedy M."/>
            <person name="Barry K."/>
            <person name="Grigoriev I.V."/>
            <person name="Miller A.N."/>
            <person name="O'Donnell K."/>
            <person name="Stajich J.E."/>
            <person name="Bonito G."/>
        </authorList>
    </citation>
    <scope>NUCLEOTIDE SEQUENCE</scope>
    <source>
        <strain evidence="10">NRRL 2769</strain>
    </source>
</reference>
<feature type="compositionally biased region" description="Low complexity" evidence="9">
    <location>
        <begin position="247"/>
        <end position="264"/>
    </location>
</feature>
<dbReference type="InterPro" id="IPR038566">
    <property type="entry name" value="Mediator_Med6_sf"/>
</dbReference>
<dbReference type="PANTHER" id="PTHR13104">
    <property type="entry name" value="MED-6-RELATED"/>
    <property type="match status" value="1"/>
</dbReference>
<keyword evidence="8" id="KW-0010">Activator</keyword>
<dbReference type="InterPro" id="IPR007018">
    <property type="entry name" value="Mediator_Med6"/>
</dbReference>
<evidence type="ECO:0000256" key="1">
    <source>
        <dbReference type="ARBA" id="ARBA00004123"/>
    </source>
</evidence>
<evidence type="ECO:0000313" key="10">
    <source>
        <dbReference type="EMBL" id="KAG0008057.1"/>
    </source>
</evidence>
<evidence type="ECO:0000256" key="7">
    <source>
        <dbReference type="ARBA" id="ARBA00031259"/>
    </source>
</evidence>
<dbReference type="Gene3D" id="3.10.450.580">
    <property type="entry name" value="Mediator complex, subunit Med6"/>
    <property type="match status" value="1"/>
</dbReference>
<dbReference type="GO" id="GO:0016592">
    <property type="term" value="C:mediator complex"/>
    <property type="evidence" value="ECO:0007669"/>
    <property type="project" value="InterPro"/>
</dbReference>
<comment type="subunit">
    <text evidence="8">Component of the Mediator complex.</text>
</comment>
<dbReference type="EMBL" id="JAAAID010002062">
    <property type="protein sequence ID" value="KAG0008057.1"/>
    <property type="molecule type" value="Genomic_DNA"/>
</dbReference>
<name>A0A9P6MN40_9FUNG</name>
<evidence type="ECO:0000256" key="3">
    <source>
        <dbReference type="ARBA" id="ARBA00020634"/>
    </source>
</evidence>
<keyword evidence="11" id="KW-1185">Reference proteome</keyword>
<dbReference type="Pfam" id="PF04934">
    <property type="entry name" value="Med6"/>
    <property type="match status" value="1"/>
</dbReference>
<gene>
    <name evidence="8 10" type="primary">MED6</name>
    <name evidence="10" type="ORF">BGZ80_003909</name>
</gene>
<evidence type="ECO:0000313" key="11">
    <source>
        <dbReference type="Proteomes" id="UP000703661"/>
    </source>
</evidence>